<name>A0ACC2RF53_9FUNG</name>
<protein>
    <submittedName>
        <fullName evidence="1">Uncharacterized protein</fullName>
    </submittedName>
</protein>
<gene>
    <name evidence="1" type="ORF">DSO57_1032373</name>
</gene>
<reference evidence="1" key="1">
    <citation type="submission" date="2022-04" db="EMBL/GenBank/DDBJ databases">
        <title>Genome of the entomopathogenic fungus Entomophthora muscae.</title>
        <authorList>
            <person name="Elya C."/>
            <person name="Lovett B.R."/>
            <person name="Lee E."/>
            <person name="Macias A.M."/>
            <person name="Hajek A.E."/>
            <person name="De Bivort B.L."/>
            <person name="Kasson M.T."/>
            <person name="De Fine Licht H.H."/>
            <person name="Stajich J.E."/>
        </authorList>
    </citation>
    <scope>NUCLEOTIDE SEQUENCE</scope>
    <source>
        <strain evidence="1">Berkeley</strain>
    </source>
</reference>
<accession>A0ACC2RF53</accession>
<dbReference type="Proteomes" id="UP001165960">
    <property type="component" value="Unassembled WGS sequence"/>
</dbReference>
<evidence type="ECO:0000313" key="1">
    <source>
        <dbReference type="EMBL" id="KAJ9048690.1"/>
    </source>
</evidence>
<evidence type="ECO:0000313" key="2">
    <source>
        <dbReference type="Proteomes" id="UP001165960"/>
    </source>
</evidence>
<sequence length="64" mass="7202">MIMSMHMLSYLLYTLLEPAVIASDHHCLLVEIAPSHTTDAAPAFELERYHLCSPRQLPRIGSPL</sequence>
<dbReference type="EMBL" id="QTSX02007342">
    <property type="protein sequence ID" value="KAJ9048690.1"/>
    <property type="molecule type" value="Genomic_DNA"/>
</dbReference>
<organism evidence="1 2">
    <name type="scientific">Entomophthora muscae</name>
    <dbReference type="NCBI Taxonomy" id="34485"/>
    <lineage>
        <taxon>Eukaryota</taxon>
        <taxon>Fungi</taxon>
        <taxon>Fungi incertae sedis</taxon>
        <taxon>Zoopagomycota</taxon>
        <taxon>Entomophthoromycotina</taxon>
        <taxon>Entomophthoromycetes</taxon>
        <taxon>Entomophthorales</taxon>
        <taxon>Entomophthoraceae</taxon>
        <taxon>Entomophthora</taxon>
    </lineage>
</organism>
<proteinExistence type="predicted"/>
<keyword evidence="2" id="KW-1185">Reference proteome</keyword>
<comment type="caution">
    <text evidence="1">The sequence shown here is derived from an EMBL/GenBank/DDBJ whole genome shotgun (WGS) entry which is preliminary data.</text>
</comment>